<evidence type="ECO:0000256" key="5">
    <source>
        <dbReference type="ARBA" id="ARBA00022840"/>
    </source>
</evidence>
<feature type="domain" description="Polysaccharide chain length determinant N-terminal" evidence="10">
    <location>
        <begin position="20"/>
        <end position="104"/>
    </location>
</feature>
<dbReference type="PANTHER" id="PTHR32309">
    <property type="entry name" value="TYROSINE-PROTEIN KINASE"/>
    <property type="match status" value="1"/>
</dbReference>
<dbReference type="OrthoDB" id="9794577at2"/>
<dbReference type="RefSeq" id="WP_115816660.1">
    <property type="nucleotide sequence ID" value="NZ_CANKZP010000002.1"/>
</dbReference>
<dbReference type="SUPFAM" id="SSF52540">
    <property type="entry name" value="P-loop containing nucleoside triphosphate hydrolases"/>
    <property type="match status" value="1"/>
</dbReference>
<feature type="transmembrane region" description="Helical" evidence="9">
    <location>
        <begin position="497"/>
        <end position="518"/>
    </location>
</feature>
<dbReference type="GO" id="GO:0005886">
    <property type="term" value="C:plasma membrane"/>
    <property type="evidence" value="ECO:0007669"/>
    <property type="project" value="UniProtKB-SubCell"/>
</dbReference>
<feature type="coiled-coil region" evidence="8">
    <location>
        <begin position="391"/>
        <end position="418"/>
    </location>
</feature>
<evidence type="ECO:0000256" key="8">
    <source>
        <dbReference type="SAM" id="Coils"/>
    </source>
</evidence>
<gene>
    <name evidence="11" type="ORF">DFQ10_102222</name>
</gene>
<keyword evidence="4" id="KW-0547">Nucleotide-binding</keyword>
<dbReference type="GO" id="GO:0004715">
    <property type="term" value="F:non-membrane spanning protein tyrosine kinase activity"/>
    <property type="evidence" value="ECO:0007669"/>
    <property type="project" value="UniProtKB-EC"/>
</dbReference>
<dbReference type="InterPro" id="IPR003856">
    <property type="entry name" value="LPS_length_determ_N"/>
</dbReference>
<comment type="caution">
    <text evidence="11">The sequence shown here is derived from an EMBL/GenBank/DDBJ whole genome shotgun (WGS) entry which is preliminary data.</text>
</comment>
<evidence type="ECO:0000259" key="10">
    <source>
        <dbReference type="Pfam" id="PF02706"/>
    </source>
</evidence>
<evidence type="ECO:0000256" key="9">
    <source>
        <dbReference type="SAM" id="Phobius"/>
    </source>
</evidence>
<evidence type="ECO:0000313" key="12">
    <source>
        <dbReference type="Proteomes" id="UP000256980"/>
    </source>
</evidence>
<dbReference type="Proteomes" id="UP000256980">
    <property type="component" value="Unassembled WGS sequence"/>
</dbReference>
<keyword evidence="7 9" id="KW-0472">Membrane</keyword>
<keyword evidence="8" id="KW-0175">Coiled coil</keyword>
<dbReference type="InterPro" id="IPR050445">
    <property type="entry name" value="Bact_polysacc_biosynth/exp"/>
</dbReference>
<evidence type="ECO:0000256" key="7">
    <source>
        <dbReference type="ARBA" id="ARBA00023136"/>
    </source>
</evidence>
<dbReference type="AlphaFoldDB" id="A0A3D9H786"/>
<evidence type="ECO:0000256" key="2">
    <source>
        <dbReference type="ARBA" id="ARBA00022475"/>
    </source>
</evidence>
<evidence type="ECO:0000256" key="3">
    <source>
        <dbReference type="ARBA" id="ARBA00022692"/>
    </source>
</evidence>
<organism evidence="11 12">
    <name type="scientific">Winogradskyella eximia</name>
    <dbReference type="NCBI Taxonomy" id="262006"/>
    <lineage>
        <taxon>Bacteria</taxon>
        <taxon>Pseudomonadati</taxon>
        <taxon>Bacteroidota</taxon>
        <taxon>Flavobacteriia</taxon>
        <taxon>Flavobacteriales</taxon>
        <taxon>Flavobacteriaceae</taxon>
        <taxon>Winogradskyella</taxon>
    </lineage>
</organism>
<dbReference type="PANTHER" id="PTHR32309:SF13">
    <property type="entry name" value="FERRIC ENTEROBACTIN TRANSPORT PROTEIN FEPE"/>
    <property type="match status" value="1"/>
</dbReference>
<keyword evidence="3 9" id="KW-0812">Transmembrane</keyword>
<keyword evidence="2" id="KW-1003">Cell membrane</keyword>
<keyword evidence="6 9" id="KW-1133">Transmembrane helix</keyword>
<feature type="transmembrane region" description="Helical" evidence="9">
    <location>
        <begin position="21"/>
        <end position="41"/>
    </location>
</feature>
<name>A0A3D9H786_9FLAO</name>
<dbReference type="NCBIfam" id="TIGR01007">
    <property type="entry name" value="eps_fam"/>
    <property type="match status" value="1"/>
</dbReference>
<sequence>MESKPVSSPNEIRQSVDLFLSHWKLLLFCCAVALFLGYTYLRYTTYQYSASATIKIRDEKQSQKLETNGESSGKGLFSDGTNKIKDEIETIQSRTLIENVVKELKLNIRCFAEGSIKEREIYNNPPVKLSFFANDSVLYNLDTTLYIKVKSPTQFLAFKNEGKSLIDRDEQKGKSYDFGSRIKTGFGDIVLIPNVGEHAPIIGSNLKISISSVRNIVNSYQQKIKVSTETGSSVIKLDLKDSNSYKAADILNQLIEEYNKDVLLDKEAVVKSTSDFINNRLLQVSSELEKVDFTAEELQQKNNLTALSSQADLNLQTGQHIQSQISSTANSIQMISYLEEEISSENKTSDLLPADIGIGDSNTSQVIKSHNELVAERDRLLKNSTEKNPTVIQLNNQIASLKRNLQNSLKNIKATSQLTLSNLNRENSRIQGRLYSAPTKERQFKDIKRQQDIKESLFLYLLEKKEESAIRLGMYAPTAKIVDRAYSSHKPIAPNTMIVYIASLIFGMGVPIAFIYIADLLNTKLYRKEDLMSILNIPYLGDIPKSSKKQQLVKKVDYSPKAEAFRIVKSNIDFMLRNIKGRSKKIFITSTIPQEGKSHTSTNLASSIAYAGKSVLLVETDIRVPKILDYLGLESQQQGLSDYIADTSLKPEDVVIKHKDNKFLDIISSGTIPPNPSELLMNDRVEELFNHFDTKYDYIIADTSAVGIVSDTLLISHLADIFVYVVSVDKIDKRLLKHVAEPLHKEQRLPNMTMLLNGIKVGKKGYGGYGYGYGYGNNPLKKKKWYQFGKS</sequence>
<protein>
    <submittedName>
        <fullName evidence="11">Capsular exopolysaccharide synthesis family protein</fullName>
    </submittedName>
</protein>
<keyword evidence="12" id="KW-1185">Reference proteome</keyword>
<comment type="subcellular location">
    <subcellularLocation>
        <location evidence="1">Cell membrane</location>
        <topology evidence="1">Multi-pass membrane protein</topology>
    </subcellularLocation>
</comment>
<proteinExistence type="predicted"/>
<dbReference type="CDD" id="cd05387">
    <property type="entry name" value="BY-kinase"/>
    <property type="match status" value="1"/>
</dbReference>
<keyword evidence="5" id="KW-0067">ATP-binding</keyword>
<evidence type="ECO:0000256" key="4">
    <source>
        <dbReference type="ARBA" id="ARBA00022741"/>
    </source>
</evidence>
<evidence type="ECO:0000313" key="11">
    <source>
        <dbReference type="EMBL" id="RED45354.1"/>
    </source>
</evidence>
<dbReference type="EMBL" id="QRDV01000002">
    <property type="protein sequence ID" value="RED45354.1"/>
    <property type="molecule type" value="Genomic_DNA"/>
</dbReference>
<dbReference type="Gene3D" id="3.40.50.300">
    <property type="entry name" value="P-loop containing nucleotide triphosphate hydrolases"/>
    <property type="match status" value="1"/>
</dbReference>
<accession>A0A3D9H786</accession>
<reference evidence="11 12" key="1">
    <citation type="submission" date="2018-07" db="EMBL/GenBank/DDBJ databases">
        <title>Genomic Encyclopedia of Type Strains, Phase III (KMG-III): the genomes of soil and plant-associated and newly described type strains.</title>
        <authorList>
            <person name="Whitman W."/>
        </authorList>
    </citation>
    <scope>NUCLEOTIDE SEQUENCE [LARGE SCALE GENOMIC DNA]</scope>
    <source>
        <strain evidence="11 12">CECT 7946</strain>
    </source>
</reference>
<dbReference type="InterPro" id="IPR005702">
    <property type="entry name" value="Wzc-like_C"/>
</dbReference>
<dbReference type="GO" id="GO:0005524">
    <property type="term" value="F:ATP binding"/>
    <property type="evidence" value="ECO:0007669"/>
    <property type="project" value="UniProtKB-KW"/>
</dbReference>
<evidence type="ECO:0000256" key="6">
    <source>
        <dbReference type="ARBA" id="ARBA00022989"/>
    </source>
</evidence>
<evidence type="ECO:0000256" key="1">
    <source>
        <dbReference type="ARBA" id="ARBA00004651"/>
    </source>
</evidence>
<dbReference type="InterPro" id="IPR027417">
    <property type="entry name" value="P-loop_NTPase"/>
</dbReference>
<dbReference type="Pfam" id="PF02706">
    <property type="entry name" value="Wzz"/>
    <property type="match status" value="1"/>
</dbReference>